<proteinExistence type="predicted"/>
<dbReference type="Pfam" id="PF17900">
    <property type="entry name" value="Peptidase_M1_N"/>
    <property type="match status" value="1"/>
</dbReference>
<dbReference type="SUPFAM" id="SSF63737">
    <property type="entry name" value="Leukotriene A4 hydrolase N-terminal domain"/>
    <property type="match status" value="1"/>
</dbReference>
<feature type="domain" description="Aminopeptidase N-like N-terminal" evidence="3">
    <location>
        <begin position="54"/>
        <end position="221"/>
    </location>
</feature>
<accession>A0ABP8KJ52</accession>
<evidence type="ECO:0000256" key="1">
    <source>
        <dbReference type="SAM" id="SignalP"/>
    </source>
</evidence>
<evidence type="ECO:0000313" key="5">
    <source>
        <dbReference type="Proteomes" id="UP001500945"/>
    </source>
</evidence>
<evidence type="ECO:0000313" key="4">
    <source>
        <dbReference type="EMBL" id="GAA4408357.1"/>
    </source>
</evidence>
<dbReference type="CDD" id="cd09603">
    <property type="entry name" value="M1_APN_like"/>
    <property type="match status" value="1"/>
</dbReference>
<feature type="chain" id="PRO_5045471443" evidence="1">
    <location>
        <begin position="25"/>
        <end position="711"/>
    </location>
</feature>
<dbReference type="RefSeq" id="WP_345206572.1">
    <property type="nucleotide sequence ID" value="NZ_BAABGM010000015.1"/>
</dbReference>
<protein>
    <submittedName>
        <fullName evidence="4">Uncharacterized protein</fullName>
    </submittedName>
</protein>
<feature type="signal peptide" evidence="1">
    <location>
        <begin position="1"/>
        <end position="24"/>
    </location>
</feature>
<feature type="domain" description="Peptidase M1 membrane alanine aminopeptidase" evidence="2">
    <location>
        <begin position="523"/>
        <end position="666"/>
    </location>
</feature>
<dbReference type="InterPro" id="IPR014782">
    <property type="entry name" value="Peptidase_M1_dom"/>
</dbReference>
<dbReference type="InterPro" id="IPR045357">
    <property type="entry name" value="Aminopeptidase_N-like_N"/>
</dbReference>
<organism evidence="4 5">
    <name type="scientific">Fodinibacter luteus</name>
    <dbReference type="NCBI Taxonomy" id="552064"/>
    <lineage>
        <taxon>Bacteria</taxon>
        <taxon>Bacillati</taxon>
        <taxon>Actinomycetota</taxon>
        <taxon>Actinomycetes</taxon>
        <taxon>Micrococcales</taxon>
        <taxon>Intrasporangiaceae</taxon>
        <taxon>Fodinibacter (ex Wang et al. 2009)</taxon>
    </lineage>
</organism>
<dbReference type="SUPFAM" id="SSF55486">
    <property type="entry name" value="Metalloproteases ('zincins'), catalytic domain"/>
    <property type="match status" value="1"/>
</dbReference>
<dbReference type="Gene3D" id="2.60.40.1730">
    <property type="entry name" value="tricorn interacting facor f3 domain"/>
    <property type="match status" value="1"/>
</dbReference>
<dbReference type="PANTHER" id="PTHR11533:SF297">
    <property type="entry name" value="AMINOPEPTIDASE N"/>
    <property type="match status" value="1"/>
</dbReference>
<dbReference type="Gene3D" id="1.10.390.10">
    <property type="entry name" value="Neutral Protease Domain 2"/>
    <property type="match status" value="1"/>
</dbReference>
<dbReference type="EMBL" id="BAABGM010000015">
    <property type="protein sequence ID" value="GAA4408357.1"/>
    <property type="molecule type" value="Genomic_DNA"/>
</dbReference>
<evidence type="ECO:0000259" key="3">
    <source>
        <dbReference type="Pfam" id="PF17900"/>
    </source>
</evidence>
<dbReference type="InterPro" id="IPR027268">
    <property type="entry name" value="Peptidase_M4/M1_CTD_sf"/>
</dbReference>
<dbReference type="Proteomes" id="UP001500945">
    <property type="component" value="Unassembled WGS sequence"/>
</dbReference>
<name>A0ABP8KJ52_9MICO</name>
<keyword evidence="5" id="KW-1185">Reference proteome</keyword>
<evidence type="ECO:0000259" key="2">
    <source>
        <dbReference type="Pfam" id="PF01433"/>
    </source>
</evidence>
<reference evidence="5" key="1">
    <citation type="journal article" date="2019" name="Int. J. Syst. Evol. Microbiol.">
        <title>The Global Catalogue of Microorganisms (GCM) 10K type strain sequencing project: providing services to taxonomists for standard genome sequencing and annotation.</title>
        <authorList>
            <consortium name="The Broad Institute Genomics Platform"/>
            <consortium name="The Broad Institute Genome Sequencing Center for Infectious Disease"/>
            <person name="Wu L."/>
            <person name="Ma J."/>
        </authorList>
    </citation>
    <scope>NUCLEOTIDE SEQUENCE [LARGE SCALE GENOMIC DNA]</scope>
    <source>
        <strain evidence="5">JCM 17809</strain>
    </source>
</reference>
<dbReference type="PANTHER" id="PTHR11533">
    <property type="entry name" value="PROTEASE M1 ZINC METALLOPROTEASE"/>
    <property type="match status" value="1"/>
</dbReference>
<dbReference type="InterPro" id="IPR042097">
    <property type="entry name" value="Aminopeptidase_N-like_N_sf"/>
</dbReference>
<dbReference type="Pfam" id="PF01433">
    <property type="entry name" value="Peptidase_M1"/>
    <property type="match status" value="1"/>
</dbReference>
<dbReference type="InterPro" id="IPR050344">
    <property type="entry name" value="Peptidase_M1_aminopeptidases"/>
</dbReference>
<comment type="caution">
    <text evidence="4">The sequence shown here is derived from an EMBL/GenBank/DDBJ whole genome shotgun (WGS) entry which is preliminary data.</text>
</comment>
<gene>
    <name evidence="4" type="ORF">GCM10023168_25570</name>
</gene>
<sequence length="711" mass="75965">MRRMSVVVSVLAGAALVAAPLVPASGAGVGARPGDASAGDDYVGRLGNGGYDVSHYDLDVRYDPDSDMLWGVATIQATATQNLSRFNLDLQGLTVRSVTVDGSASKWQHLKGELRTTPNAALSQGTSFTTVVEYDGVPATLPDGSGFVHTDDGAVVIGEPEVAATWFPVNDHPSDKASYRFDVTVPDGVTAVANGALLGTDSEDGWRTFTWDASEPMASYLATATMGQFDLRSYEHDGIRLWDAVDLGLYEPVATPRTGSQFLVSQQADSSYKRLTRTITVPSDGATLSFWVTRATEQSWDHFFVEARHAGGADWTTLPDANGHSSTDTGSSCPYWLPIHPFLSHYQTENADGACDGSGTTGAWNAASGSSDGPEQWSLDLGAYAGEQVEVSLTYASDDIFQLPGVFVDDVVVSTGEGSTSFEADGDTLDGWIAADPPEGSPGNDNTWVAGGAADVPPPLGASIDASLARHGDVLDFLSASFGPYPFATSGGIVDDDPGLGFALENQTRPIYSKDFFGAPEGNVGVVVHELAHQWYGDSLAVQEWKHIWLNEGFATYAEWLWEEHEGAATAQELFDFFYGEIPPDDPFWDVVIGDPGRDLLFDFAVYARGAMTLHQLRLAIGDEDFFTVLQTWADAHKDGNVTTAEFVNLAEAISGQQLDALFDTWLFTPGKPALTTQADAGARSADASVATPPRGAQHLLLKWKESRAAR</sequence>
<keyword evidence="1" id="KW-0732">Signal</keyword>